<dbReference type="Proteomes" id="UP000070544">
    <property type="component" value="Unassembled WGS sequence"/>
</dbReference>
<evidence type="ECO:0000313" key="2">
    <source>
        <dbReference type="Proteomes" id="UP000070544"/>
    </source>
</evidence>
<keyword evidence="2" id="KW-1185">Reference proteome</keyword>
<dbReference type="AlphaFoldDB" id="A0A138ZYC0"/>
<name>A0A138ZYC0_GONPJ</name>
<protein>
    <submittedName>
        <fullName evidence="1">Uncharacterized protein</fullName>
    </submittedName>
</protein>
<gene>
    <name evidence="1" type="ORF">M427DRAFT_64004</name>
</gene>
<reference evidence="1 2" key="1">
    <citation type="journal article" date="2015" name="Genome Biol. Evol.">
        <title>Phylogenomic analyses indicate that early fungi evolved digesting cell walls of algal ancestors of land plants.</title>
        <authorList>
            <person name="Chang Y."/>
            <person name="Wang S."/>
            <person name="Sekimoto S."/>
            <person name="Aerts A.L."/>
            <person name="Choi C."/>
            <person name="Clum A."/>
            <person name="LaButti K.M."/>
            <person name="Lindquist E.A."/>
            <person name="Yee Ngan C."/>
            <person name="Ohm R.A."/>
            <person name="Salamov A.A."/>
            <person name="Grigoriev I.V."/>
            <person name="Spatafora J.W."/>
            <person name="Berbee M.L."/>
        </authorList>
    </citation>
    <scope>NUCLEOTIDE SEQUENCE [LARGE SCALE GENOMIC DNA]</scope>
    <source>
        <strain evidence="1 2">JEL478</strain>
    </source>
</reference>
<dbReference type="EMBL" id="KQ965861">
    <property type="protein sequence ID" value="KXS09489.1"/>
    <property type="molecule type" value="Genomic_DNA"/>
</dbReference>
<evidence type="ECO:0000313" key="1">
    <source>
        <dbReference type="EMBL" id="KXS09489.1"/>
    </source>
</evidence>
<sequence length="52" mass="5045">MLNDGFGGGAGWDGLMYPLMPGLEPVGLLGVGEGEEGVGVGSCGSATEGKFA</sequence>
<accession>A0A138ZYC0</accession>
<proteinExistence type="predicted"/>
<organism evidence="1 2">
    <name type="scientific">Gonapodya prolifera (strain JEL478)</name>
    <name type="common">Monoblepharis prolifera</name>
    <dbReference type="NCBI Taxonomy" id="1344416"/>
    <lineage>
        <taxon>Eukaryota</taxon>
        <taxon>Fungi</taxon>
        <taxon>Fungi incertae sedis</taxon>
        <taxon>Chytridiomycota</taxon>
        <taxon>Chytridiomycota incertae sedis</taxon>
        <taxon>Monoblepharidomycetes</taxon>
        <taxon>Monoblepharidales</taxon>
        <taxon>Gonapodyaceae</taxon>
        <taxon>Gonapodya</taxon>
    </lineage>
</organism>